<keyword evidence="1" id="KW-0732">Signal</keyword>
<proteinExistence type="predicted"/>
<organism evidence="2 3">
    <name type="scientific">Gymnopilus dilepis</name>
    <dbReference type="NCBI Taxonomy" id="231916"/>
    <lineage>
        <taxon>Eukaryota</taxon>
        <taxon>Fungi</taxon>
        <taxon>Dikarya</taxon>
        <taxon>Basidiomycota</taxon>
        <taxon>Agaricomycotina</taxon>
        <taxon>Agaricomycetes</taxon>
        <taxon>Agaricomycetidae</taxon>
        <taxon>Agaricales</taxon>
        <taxon>Agaricineae</taxon>
        <taxon>Hymenogastraceae</taxon>
        <taxon>Gymnopilus</taxon>
    </lineage>
</organism>
<sequence>MRSFFALLAAAASFVATVSAVPTASTDATVIKVFDSGVVESSISADEYLGGALQKRQTIDLSGATCQSTCSGSPGPGPNQNDCNVIINQLLGEGATKFSVNPNTVIFLTFNSCRVNFVNTTPDVVVYQGGTDNDWGSVASFLAGACNAAHGFSQGQCTFDEQPNAFIQVLHS</sequence>
<feature type="chain" id="PRO_5019123404" description="Ecp2 effector protein domain-containing protein" evidence="1">
    <location>
        <begin position="21"/>
        <end position="172"/>
    </location>
</feature>
<accession>A0A409WA07</accession>
<protein>
    <recommendedName>
        <fullName evidence="4">Ecp2 effector protein domain-containing protein</fullName>
    </recommendedName>
</protein>
<dbReference type="InParanoid" id="A0A409WA07"/>
<comment type="caution">
    <text evidence="2">The sequence shown here is derived from an EMBL/GenBank/DDBJ whole genome shotgun (WGS) entry which is preliminary data.</text>
</comment>
<reference evidence="2 3" key="1">
    <citation type="journal article" date="2018" name="Evol. Lett.">
        <title>Horizontal gene cluster transfer increased hallucinogenic mushroom diversity.</title>
        <authorList>
            <person name="Reynolds H.T."/>
            <person name="Vijayakumar V."/>
            <person name="Gluck-Thaler E."/>
            <person name="Korotkin H.B."/>
            <person name="Matheny P.B."/>
            <person name="Slot J.C."/>
        </authorList>
    </citation>
    <scope>NUCLEOTIDE SEQUENCE [LARGE SCALE GENOMIC DNA]</scope>
    <source>
        <strain evidence="2 3">SRW20</strain>
    </source>
</reference>
<dbReference type="AlphaFoldDB" id="A0A409WA07"/>
<evidence type="ECO:0008006" key="4">
    <source>
        <dbReference type="Google" id="ProtNLM"/>
    </source>
</evidence>
<evidence type="ECO:0000313" key="3">
    <source>
        <dbReference type="Proteomes" id="UP000284706"/>
    </source>
</evidence>
<gene>
    <name evidence="2" type="ORF">CVT26_015149</name>
</gene>
<dbReference type="Proteomes" id="UP000284706">
    <property type="component" value="Unassembled WGS sequence"/>
</dbReference>
<name>A0A409WA07_9AGAR</name>
<evidence type="ECO:0000256" key="1">
    <source>
        <dbReference type="SAM" id="SignalP"/>
    </source>
</evidence>
<feature type="signal peptide" evidence="1">
    <location>
        <begin position="1"/>
        <end position="20"/>
    </location>
</feature>
<dbReference type="OrthoDB" id="2990518at2759"/>
<evidence type="ECO:0000313" key="2">
    <source>
        <dbReference type="EMBL" id="PPQ75343.1"/>
    </source>
</evidence>
<dbReference type="EMBL" id="NHYE01005268">
    <property type="protein sequence ID" value="PPQ75343.1"/>
    <property type="molecule type" value="Genomic_DNA"/>
</dbReference>
<keyword evidence="3" id="KW-1185">Reference proteome</keyword>